<dbReference type="PANTHER" id="PTHR34203">
    <property type="entry name" value="METHYLTRANSFERASE, FKBM FAMILY PROTEIN"/>
    <property type="match status" value="1"/>
</dbReference>
<feature type="domain" description="Methyltransferase FkbM" evidence="2">
    <location>
        <begin position="70"/>
        <end position="208"/>
    </location>
</feature>
<name>A0A1N7S8R0_9BURK</name>
<dbReference type="EMBL" id="CYGY02000035">
    <property type="protein sequence ID" value="SIT43799.1"/>
    <property type="molecule type" value="Genomic_DNA"/>
</dbReference>
<dbReference type="Proteomes" id="UP000195569">
    <property type="component" value="Unassembled WGS sequence"/>
</dbReference>
<organism evidence="3 4">
    <name type="scientific">Paraburkholderia piptadeniae</name>
    <dbReference type="NCBI Taxonomy" id="1701573"/>
    <lineage>
        <taxon>Bacteria</taxon>
        <taxon>Pseudomonadati</taxon>
        <taxon>Pseudomonadota</taxon>
        <taxon>Betaproteobacteria</taxon>
        <taxon>Burkholderiales</taxon>
        <taxon>Burkholderiaceae</taxon>
        <taxon>Paraburkholderia</taxon>
    </lineage>
</organism>
<protein>
    <recommendedName>
        <fullName evidence="2">Methyltransferase FkbM domain-containing protein</fullName>
    </recommendedName>
</protein>
<reference evidence="3" key="1">
    <citation type="submission" date="2016-12" db="EMBL/GenBank/DDBJ databases">
        <authorList>
            <person name="Moulin L."/>
        </authorList>
    </citation>
    <scope>NUCLEOTIDE SEQUENCE [LARGE SCALE GENOMIC DNA]</scope>
    <source>
        <strain evidence="3">STM 7183</strain>
    </source>
</reference>
<accession>A0A1N7S8R0</accession>
<dbReference type="InterPro" id="IPR006342">
    <property type="entry name" value="FkbM_mtfrase"/>
</dbReference>
<dbReference type="InterPro" id="IPR029063">
    <property type="entry name" value="SAM-dependent_MTases_sf"/>
</dbReference>
<evidence type="ECO:0000313" key="4">
    <source>
        <dbReference type="Proteomes" id="UP000195569"/>
    </source>
</evidence>
<evidence type="ECO:0000313" key="3">
    <source>
        <dbReference type="EMBL" id="SIT43799.1"/>
    </source>
</evidence>
<dbReference type="InterPro" id="IPR052514">
    <property type="entry name" value="SAM-dependent_MTase"/>
</dbReference>
<dbReference type="SUPFAM" id="SSF53335">
    <property type="entry name" value="S-adenosyl-L-methionine-dependent methyltransferases"/>
    <property type="match status" value="1"/>
</dbReference>
<keyword evidence="1" id="KW-0175">Coiled coil</keyword>
<dbReference type="NCBIfam" id="TIGR01444">
    <property type="entry name" value="fkbM_fam"/>
    <property type="match status" value="1"/>
</dbReference>
<sequence>MKQERNGPMNPMSGIGVAKDPIIRRPITVGEKSYQIAGDNGYLTAMGEHFEPTTIRTLRALCDDGAHAIDVGANIGLTALGLSQYCDKVAAVEPVPRTFDYLRRNTEATPNISIFKHALGNSEGIVRMQGYNDFLAGSFIADTYQVNNDNHFLEAVPIKRLDDCFASTGLGRLDLMKVDVEGFELEVFEGGRQVIGDLKPLAFLEMNHWCLNVFRRISIPEFRERLLAVFPFVFAMDGENYLDYGDDANVHNINHGHIIEHRFSNLVAGFDRDEIIARLETLRSPVIEQEAPQATTLDAMHLEIDSLRRDVADLQMRLNASTATVEAIQTSTSWKITAPIRSLVGAFKK</sequence>
<gene>
    <name evidence="3" type="ORF">BN2476_350296</name>
</gene>
<feature type="coiled-coil region" evidence="1">
    <location>
        <begin position="297"/>
        <end position="324"/>
    </location>
</feature>
<evidence type="ECO:0000259" key="2">
    <source>
        <dbReference type="Pfam" id="PF05050"/>
    </source>
</evidence>
<dbReference type="AlphaFoldDB" id="A0A1N7S8R0"/>
<dbReference type="Gene3D" id="3.40.50.150">
    <property type="entry name" value="Vaccinia Virus protein VP39"/>
    <property type="match status" value="1"/>
</dbReference>
<dbReference type="PANTHER" id="PTHR34203:SF15">
    <property type="entry name" value="SLL1173 PROTEIN"/>
    <property type="match status" value="1"/>
</dbReference>
<dbReference type="Pfam" id="PF05050">
    <property type="entry name" value="Methyltransf_21"/>
    <property type="match status" value="1"/>
</dbReference>
<keyword evidence="4" id="KW-1185">Reference proteome</keyword>
<comment type="caution">
    <text evidence="3">The sequence shown here is derived from an EMBL/GenBank/DDBJ whole genome shotgun (WGS) entry which is preliminary data.</text>
</comment>
<evidence type="ECO:0000256" key="1">
    <source>
        <dbReference type="SAM" id="Coils"/>
    </source>
</evidence>
<proteinExistence type="predicted"/>